<sequence length="796" mass="91717">MSSLKRSRSDPPPPITIEDTATGEPPHPSPSPTTGSQAAGRHSVHKIVSNQQIERAQTFDVRPIYNREDSRPDTRQCRDAAQGHKRKHSPNLQWHEQWTDESWQHGRVLIIDYVDKDHTLEGRRKVVSQEFHDVNGLRRFYSRKDRSQQAALRVIHVQNAPWATRFLLAKYNIDGSHDLVGTTFGRWAQYERPLVRNNKPVPNGRSFRTQRDPWRGISRASFSCDYLKHFPRGKVQKIRRGTKMMELNGYDAEELPHYAYDALVQRLSVYVQLSTSTPGSATDPDIPNPYNEEDFEDYQRLKKSYGDVNANEHREKYIPKLNTLDNGSTIIVFESSQSGDVKDTLIGARQEVESRWRRLTFYLSRAEASSDETLTVECMDYILKDIFQALAYNWNRFLAACETHVGILEDKIYENPADESRDQELWSNSALWLKVERLIWKHRDMVDDMRGYLHELASGDPKEDQEWLGTSSTELERLTNQCERDIINPTKELADLMYKSVGIRDARHSLQLGLSMWRLSWITFIFLPLTFMCGFFGMNVDTFEGNPSIKWFFITSIPVLIVVLVLWYGVKHSLSTQRQNPLRRGVYEALYQDLATDHPHLWTRRGPKPDLTMVGMFGVIKWRLVTRWFGSEKLQSKGDYNPAVDEFSTWSRIKRYLVHRWLPELRVIFADTLPQSRRSEDDHFESIASSGKEMGAIAELMNIATPVALAEIEPTAASRLQRRIPVERLKSLSPTRSDRSGSGRPSSDGGASGIMVDERGASEDERSGDEGREGRLEQVRQVKEQLHVPYHIGRLS</sequence>
<reference evidence="1" key="1">
    <citation type="submission" date="2022-11" db="EMBL/GenBank/DDBJ databases">
        <title>Genome Sequence of Boeremia exigua.</title>
        <authorList>
            <person name="Buettner E."/>
        </authorList>
    </citation>
    <scope>NUCLEOTIDE SEQUENCE</scope>
    <source>
        <strain evidence="1">CU02</strain>
    </source>
</reference>
<gene>
    <name evidence="1" type="ORF">OPT61_g1002</name>
</gene>
<organism evidence="1 2">
    <name type="scientific">Boeremia exigua</name>
    <dbReference type="NCBI Taxonomy" id="749465"/>
    <lineage>
        <taxon>Eukaryota</taxon>
        <taxon>Fungi</taxon>
        <taxon>Dikarya</taxon>
        <taxon>Ascomycota</taxon>
        <taxon>Pezizomycotina</taxon>
        <taxon>Dothideomycetes</taxon>
        <taxon>Pleosporomycetidae</taxon>
        <taxon>Pleosporales</taxon>
        <taxon>Pleosporineae</taxon>
        <taxon>Didymellaceae</taxon>
        <taxon>Boeremia</taxon>
    </lineage>
</organism>
<evidence type="ECO:0000313" key="2">
    <source>
        <dbReference type="Proteomes" id="UP001153331"/>
    </source>
</evidence>
<protein>
    <submittedName>
        <fullName evidence="1">Uncharacterized protein</fullName>
    </submittedName>
</protein>
<comment type="caution">
    <text evidence="1">The sequence shown here is derived from an EMBL/GenBank/DDBJ whole genome shotgun (WGS) entry which is preliminary data.</text>
</comment>
<accession>A0ACC2IRZ0</accession>
<keyword evidence="2" id="KW-1185">Reference proteome</keyword>
<proteinExistence type="predicted"/>
<dbReference type="Proteomes" id="UP001153331">
    <property type="component" value="Unassembled WGS sequence"/>
</dbReference>
<evidence type="ECO:0000313" key="1">
    <source>
        <dbReference type="EMBL" id="KAJ8117908.1"/>
    </source>
</evidence>
<name>A0ACC2IRZ0_9PLEO</name>
<dbReference type="EMBL" id="JAPHNI010000037">
    <property type="protein sequence ID" value="KAJ8117908.1"/>
    <property type="molecule type" value="Genomic_DNA"/>
</dbReference>